<keyword evidence="12" id="KW-1185">Reference proteome</keyword>
<evidence type="ECO:0000259" key="10">
    <source>
        <dbReference type="Pfam" id="PF23598"/>
    </source>
</evidence>
<gene>
    <name evidence="11" type="ORF">TEA_003309</name>
</gene>
<evidence type="ECO:0000259" key="9">
    <source>
        <dbReference type="Pfam" id="PF23559"/>
    </source>
</evidence>
<dbReference type="AlphaFoldDB" id="A0A4S4CZN8"/>
<evidence type="ECO:0000256" key="5">
    <source>
        <dbReference type="ARBA" id="ARBA00022821"/>
    </source>
</evidence>
<evidence type="ECO:0000259" key="8">
    <source>
        <dbReference type="Pfam" id="PF18052"/>
    </source>
</evidence>
<name>A0A4S4CZN8_CAMSN</name>
<dbReference type="PANTHER" id="PTHR23155:SF1232">
    <property type="entry name" value="OS09G0270700 PROTEIN"/>
    <property type="match status" value="1"/>
</dbReference>
<organism evidence="11 12">
    <name type="scientific">Camellia sinensis var. sinensis</name>
    <name type="common">China tea</name>
    <dbReference type="NCBI Taxonomy" id="542762"/>
    <lineage>
        <taxon>Eukaryota</taxon>
        <taxon>Viridiplantae</taxon>
        <taxon>Streptophyta</taxon>
        <taxon>Embryophyta</taxon>
        <taxon>Tracheophyta</taxon>
        <taxon>Spermatophyta</taxon>
        <taxon>Magnoliopsida</taxon>
        <taxon>eudicotyledons</taxon>
        <taxon>Gunneridae</taxon>
        <taxon>Pentapetalae</taxon>
        <taxon>asterids</taxon>
        <taxon>Ericales</taxon>
        <taxon>Theaceae</taxon>
        <taxon>Camellia</taxon>
    </lineage>
</organism>
<dbReference type="GO" id="GO:0005524">
    <property type="term" value="F:ATP binding"/>
    <property type="evidence" value="ECO:0007669"/>
    <property type="project" value="UniProtKB-KW"/>
</dbReference>
<proteinExistence type="inferred from homology"/>
<dbReference type="FunFam" id="1.10.10.10:FF:000322">
    <property type="entry name" value="Probable disease resistance protein At1g63360"/>
    <property type="match status" value="1"/>
</dbReference>
<dbReference type="InterPro" id="IPR044974">
    <property type="entry name" value="Disease_R_plants"/>
</dbReference>
<dbReference type="InterPro" id="IPR027417">
    <property type="entry name" value="P-loop_NTPase"/>
</dbReference>
<evidence type="ECO:0000259" key="7">
    <source>
        <dbReference type="Pfam" id="PF00931"/>
    </source>
</evidence>
<protein>
    <recommendedName>
        <fullName evidence="13">Rx N-terminal domain-containing protein</fullName>
    </recommendedName>
</protein>
<dbReference type="Pfam" id="PF00931">
    <property type="entry name" value="NB-ARC"/>
    <property type="match status" value="1"/>
</dbReference>
<evidence type="ECO:0008006" key="13">
    <source>
        <dbReference type="Google" id="ProtNLM"/>
    </source>
</evidence>
<dbReference type="CDD" id="cd14798">
    <property type="entry name" value="RX-CC_like"/>
    <property type="match status" value="1"/>
</dbReference>
<dbReference type="GO" id="GO:0043531">
    <property type="term" value="F:ADP binding"/>
    <property type="evidence" value="ECO:0007669"/>
    <property type="project" value="InterPro"/>
</dbReference>
<dbReference type="GO" id="GO:0051607">
    <property type="term" value="P:defense response to virus"/>
    <property type="evidence" value="ECO:0007669"/>
    <property type="project" value="UniProtKB-ARBA"/>
</dbReference>
<dbReference type="Pfam" id="PF23598">
    <property type="entry name" value="LRR_14"/>
    <property type="match status" value="1"/>
</dbReference>
<evidence type="ECO:0000313" key="12">
    <source>
        <dbReference type="Proteomes" id="UP000306102"/>
    </source>
</evidence>
<keyword evidence="3" id="KW-0677">Repeat</keyword>
<evidence type="ECO:0000256" key="1">
    <source>
        <dbReference type="ARBA" id="ARBA00008894"/>
    </source>
</evidence>
<dbReference type="InterPro" id="IPR055414">
    <property type="entry name" value="LRR_R13L4/SHOC2-like"/>
</dbReference>
<feature type="domain" description="NB-ARC" evidence="7">
    <location>
        <begin position="176"/>
        <end position="349"/>
    </location>
</feature>
<evidence type="ECO:0000256" key="6">
    <source>
        <dbReference type="ARBA" id="ARBA00022840"/>
    </source>
</evidence>
<comment type="similarity">
    <text evidence="1">Belongs to the disease resistance NB-LRR family.</text>
</comment>
<dbReference type="FunFam" id="3.40.50.300:FF:001091">
    <property type="entry name" value="Probable disease resistance protein At1g61300"/>
    <property type="match status" value="1"/>
</dbReference>
<dbReference type="Pfam" id="PF23559">
    <property type="entry name" value="WHD_DRP"/>
    <property type="match status" value="1"/>
</dbReference>
<evidence type="ECO:0000313" key="11">
    <source>
        <dbReference type="EMBL" id="THF95381.1"/>
    </source>
</evidence>
<reference evidence="11 12" key="1">
    <citation type="journal article" date="2018" name="Proc. Natl. Acad. Sci. U.S.A.">
        <title>Draft genome sequence of Camellia sinensis var. sinensis provides insights into the evolution of the tea genome and tea quality.</title>
        <authorList>
            <person name="Wei C."/>
            <person name="Yang H."/>
            <person name="Wang S."/>
            <person name="Zhao J."/>
            <person name="Liu C."/>
            <person name="Gao L."/>
            <person name="Xia E."/>
            <person name="Lu Y."/>
            <person name="Tai Y."/>
            <person name="She G."/>
            <person name="Sun J."/>
            <person name="Cao H."/>
            <person name="Tong W."/>
            <person name="Gao Q."/>
            <person name="Li Y."/>
            <person name="Deng W."/>
            <person name="Jiang X."/>
            <person name="Wang W."/>
            <person name="Chen Q."/>
            <person name="Zhang S."/>
            <person name="Li H."/>
            <person name="Wu J."/>
            <person name="Wang P."/>
            <person name="Li P."/>
            <person name="Shi C."/>
            <person name="Zheng F."/>
            <person name="Jian J."/>
            <person name="Huang B."/>
            <person name="Shan D."/>
            <person name="Shi M."/>
            <person name="Fang C."/>
            <person name="Yue Y."/>
            <person name="Li F."/>
            <person name="Li D."/>
            <person name="Wei S."/>
            <person name="Han B."/>
            <person name="Jiang C."/>
            <person name="Yin Y."/>
            <person name="Xia T."/>
            <person name="Zhang Z."/>
            <person name="Bennetzen J.L."/>
            <person name="Zhao S."/>
            <person name="Wan X."/>
        </authorList>
    </citation>
    <scope>NUCLEOTIDE SEQUENCE [LARGE SCALE GENOMIC DNA]</scope>
    <source>
        <strain evidence="12">cv. Shuchazao</strain>
        <tissue evidence="11">Leaf</tissue>
    </source>
</reference>
<feature type="domain" description="Disease resistance protein winged helix" evidence="9">
    <location>
        <begin position="439"/>
        <end position="510"/>
    </location>
</feature>
<keyword evidence="4" id="KW-0547">Nucleotide-binding</keyword>
<dbReference type="Gene3D" id="3.40.50.300">
    <property type="entry name" value="P-loop containing nucleotide triphosphate hydrolases"/>
    <property type="match status" value="1"/>
</dbReference>
<keyword evidence="2" id="KW-0433">Leucine-rich repeat</keyword>
<dbReference type="InterPro" id="IPR041118">
    <property type="entry name" value="Rx_N"/>
</dbReference>
<evidence type="ECO:0000256" key="4">
    <source>
        <dbReference type="ARBA" id="ARBA00022741"/>
    </source>
</evidence>
<dbReference type="Proteomes" id="UP000306102">
    <property type="component" value="Unassembled WGS sequence"/>
</dbReference>
<dbReference type="EMBL" id="SDRB02013275">
    <property type="protein sequence ID" value="THF95381.1"/>
    <property type="molecule type" value="Genomic_DNA"/>
</dbReference>
<dbReference type="InterPro" id="IPR036388">
    <property type="entry name" value="WH-like_DNA-bd_sf"/>
</dbReference>
<evidence type="ECO:0000256" key="3">
    <source>
        <dbReference type="ARBA" id="ARBA00022737"/>
    </source>
</evidence>
<dbReference type="Gene3D" id="1.10.10.10">
    <property type="entry name" value="Winged helix-like DNA-binding domain superfamily/Winged helix DNA-binding domain"/>
    <property type="match status" value="1"/>
</dbReference>
<dbReference type="PRINTS" id="PR00364">
    <property type="entry name" value="DISEASERSIST"/>
</dbReference>
<feature type="domain" description="Disease resistance N-terminal" evidence="8">
    <location>
        <begin position="5"/>
        <end position="95"/>
    </location>
</feature>
<dbReference type="SUPFAM" id="SSF52058">
    <property type="entry name" value="L domain-like"/>
    <property type="match status" value="1"/>
</dbReference>
<comment type="caution">
    <text evidence="11">The sequence shown here is derived from an EMBL/GenBank/DDBJ whole genome shotgun (WGS) entry which is preliminary data.</text>
</comment>
<dbReference type="PANTHER" id="PTHR23155">
    <property type="entry name" value="DISEASE RESISTANCE PROTEIN RP"/>
    <property type="match status" value="1"/>
</dbReference>
<accession>A0A4S4CZN8</accession>
<dbReference type="GO" id="GO:0098542">
    <property type="term" value="P:defense response to other organism"/>
    <property type="evidence" value="ECO:0007669"/>
    <property type="project" value="TreeGrafter"/>
</dbReference>
<dbReference type="Gene3D" id="3.80.10.10">
    <property type="entry name" value="Ribonuclease Inhibitor"/>
    <property type="match status" value="1"/>
</dbReference>
<dbReference type="SUPFAM" id="SSF52540">
    <property type="entry name" value="P-loop containing nucleoside triphosphate hydrolases"/>
    <property type="match status" value="1"/>
</dbReference>
<dbReference type="Pfam" id="PF18052">
    <property type="entry name" value="Rx_N"/>
    <property type="match status" value="1"/>
</dbReference>
<dbReference type="Gene3D" id="1.10.8.430">
    <property type="entry name" value="Helical domain of apoptotic protease-activating factors"/>
    <property type="match status" value="1"/>
</dbReference>
<keyword evidence="6" id="KW-0067">ATP-binding</keyword>
<keyword evidence="5" id="KW-0611">Plant defense</keyword>
<feature type="domain" description="Disease resistance R13L4/SHOC-2-like LRR" evidence="10">
    <location>
        <begin position="555"/>
        <end position="910"/>
    </location>
</feature>
<evidence type="ECO:0000256" key="2">
    <source>
        <dbReference type="ARBA" id="ARBA00022614"/>
    </source>
</evidence>
<dbReference type="Gene3D" id="1.20.5.4130">
    <property type="match status" value="1"/>
</dbReference>
<dbReference type="InterPro" id="IPR058922">
    <property type="entry name" value="WHD_DRP"/>
</dbReference>
<dbReference type="InterPro" id="IPR042197">
    <property type="entry name" value="Apaf_helical"/>
</dbReference>
<dbReference type="InterPro" id="IPR038005">
    <property type="entry name" value="RX-like_CC"/>
</dbReference>
<dbReference type="InterPro" id="IPR002182">
    <property type="entry name" value="NB-ARC"/>
</dbReference>
<dbReference type="InterPro" id="IPR032675">
    <property type="entry name" value="LRR_dom_sf"/>
</dbReference>
<sequence length="1001" mass="114927">MADGAVNFLLGKLSTILQQTVLQKASLLSDAHNEIEEIKLVLESMSAFIRDADRRKETDLSVKTWVRQVRDISHKIEDIVDEYMHYKDTGQQTGKGFKNFVQDVVNLPRNVTASYQLSLKLQEIKIKIQKISERSKDYCFDRINEGRSRNTSIDWRHHHGESSSFIDEKEIVGMDESEEKLLEWLTEDEVRRTIISIVGMGGLGKTTLVTKVYNDQIIKRYFDCWAWISVSQTYGVEELLRSMVRELLKTAQATSPRNFGSMNYRQLAEMLIDVLHDKRYVVVLDDVWGIELWSRIRCAFPDNNCGSRIIFTTRNENVATSVGPGSRVHRLEPLRENDAWVLFCNKVFWNYPDHSCPKELEKSAQTIMKKCEGLPLAIVAIGGLMCSRNKTVVEWKKVYDSLNWQLSNNPVLGRVKGMLLLSFNDLPFYLKHCFLYCCVFRDGYPIKRKKLIRLWVAEGFVIERKGLTIEEVAEEYLTELILRSMIQVTETNDCGRVKTCKVHDVMRELAVTTSEEENFCTAYNGQESRAEGKFLRLSVYNRGGNIQLSKNMSRHLRSFFVFETDTCTSFSLNVVSSNFKFLKVLDVEGVSIEIIPGSLINLFNLSHLNLRDTKVRELPKSMERLHNLQTLDVRNTNVTRLPSRISKLLKLRHLFLGHKTDQNSENSNFPHGMKAPAGIWNARSLQTLSCIEAEEELITQVGNLLELKRLDITELRGVHGPKLCSSIQKLTSLRCLGVKASAEEELKLEALSLPPFFLQKLTLVGQLKNLPHWIGSLANLTHLCLDSSRLEQDVISCLHTLSTLVFLELKKAYGGSFLYFRAGWFPKLNKLNLEELVRLDSVRIEDGALPSIKEMGLIRCWELKSLPQGIEHLRSLRKLHLEEMPEELLQWLESDTSEVQAKVLLSPNTPSPPPVDCWLSILHRSQKWLPSEEKEVSCRFGLKIQPSYPVVGWLRRVVAINSVAGLLLGWLYHLCINGEHQNAEKREEQEEKAKMLREREM</sequence>